<feature type="compositionally biased region" description="Basic residues" evidence="22">
    <location>
        <begin position="2359"/>
        <end position="2368"/>
    </location>
</feature>
<evidence type="ECO:0000256" key="8">
    <source>
        <dbReference type="ARBA" id="ARBA00011080"/>
    </source>
</evidence>
<dbReference type="SMART" id="SM00434">
    <property type="entry name" value="TOP4c"/>
    <property type="match status" value="1"/>
</dbReference>
<dbReference type="InterPro" id="IPR007603">
    <property type="entry name" value="Choline_transptr-like"/>
</dbReference>
<feature type="compositionally biased region" description="Basic and acidic residues" evidence="22">
    <location>
        <begin position="2210"/>
        <end position="2235"/>
    </location>
</feature>
<dbReference type="Gene3D" id="3.30.1490.30">
    <property type="match status" value="1"/>
</dbReference>
<keyword evidence="20" id="KW-0539">Nucleus</keyword>
<dbReference type="InterPro" id="IPR013760">
    <property type="entry name" value="Topo_IIA-like_dom_sf"/>
</dbReference>
<dbReference type="EC" id="5.6.2.2" evidence="9"/>
<dbReference type="Gene3D" id="3.40.50.670">
    <property type="match status" value="1"/>
</dbReference>
<evidence type="ECO:0000256" key="22">
    <source>
        <dbReference type="SAM" id="MobiDB-lite"/>
    </source>
</evidence>
<evidence type="ECO:0000256" key="14">
    <source>
        <dbReference type="ARBA" id="ARBA00022842"/>
    </source>
</evidence>
<dbReference type="GO" id="GO:0006265">
    <property type="term" value="P:DNA topological change"/>
    <property type="evidence" value="ECO:0007669"/>
    <property type="project" value="UniProtKB-UniRule"/>
</dbReference>
<feature type="region of interest" description="Disordered" evidence="22">
    <location>
        <begin position="1716"/>
        <end position="1748"/>
    </location>
</feature>
<dbReference type="CDD" id="cd16930">
    <property type="entry name" value="HATPase_TopII-like"/>
    <property type="match status" value="1"/>
</dbReference>
<dbReference type="InterPro" id="IPR050634">
    <property type="entry name" value="DNA_Topoisomerase_II"/>
</dbReference>
<dbReference type="GO" id="GO:0005730">
    <property type="term" value="C:nucleolus"/>
    <property type="evidence" value="ECO:0007669"/>
    <property type="project" value="UniProtKB-SubCell"/>
</dbReference>
<dbReference type="InterPro" id="IPR013757">
    <property type="entry name" value="Topo_IIA_A_a_sf"/>
</dbReference>
<dbReference type="InterPro" id="IPR013506">
    <property type="entry name" value="Topo_IIA_bsu_dom2"/>
</dbReference>
<dbReference type="InterPro" id="IPR002205">
    <property type="entry name" value="Topo_IIA_dom_A"/>
</dbReference>
<feature type="compositionally biased region" description="Basic residues" evidence="22">
    <location>
        <begin position="2292"/>
        <end position="2302"/>
    </location>
</feature>
<feature type="transmembrane region" description="Helical" evidence="23">
    <location>
        <begin position="301"/>
        <end position="320"/>
    </location>
</feature>
<dbReference type="Pfam" id="PF02518">
    <property type="entry name" value="HATPase_c"/>
    <property type="match status" value="1"/>
</dbReference>
<dbReference type="CDD" id="cd00187">
    <property type="entry name" value="TOP4c"/>
    <property type="match status" value="1"/>
</dbReference>
<feature type="compositionally biased region" description="Basic residues" evidence="22">
    <location>
        <begin position="2313"/>
        <end position="2323"/>
    </location>
</feature>
<dbReference type="PANTHER" id="PTHR10169:SF38">
    <property type="entry name" value="DNA TOPOISOMERASE 2"/>
    <property type="match status" value="1"/>
</dbReference>
<dbReference type="GO" id="GO:0022857">
    <property type="term" value="F:transmembrane transporter activity"/>
    <property type="evidence" value="ECO:0007669"/>
    <property type="project" value="InterPro"/>
</dbReference>
<feature type="compositionally biased region" description="Basic and acidic residues" evidence="22">
    <location>
        <begin position="1899"/>
        <end position="1910"/>
    </location>
</feature>
<evidence type="ECO:0000256" key="21">
    <source>
        <dbReference type="PROSITE-ProRule" id="PRU01384"/>
    </source>
</evidence>
<keyword evidence="27" id="KW-1185">Reference proteome</keyword>
<gene>
    <name evidence="26" type="ORF">CLODIP_2_CD14614</name>
</gene>
<comment type="similarity">
    <text evidence="8">Belongs to the type II topoisomerase family.</text>
</comment>
<dbReference type="GO" id="GO:0003918">
    <property type="term" value="F:DNA topoisomerase type II (double strand cut, ATP-hydrolyzing) activity"/>
    <property type="evidence" value="ECO:0007669"/>
    <property type="project" value="UniProtKB-EC"/>
</dbReference>
<evidence type="ECO:0000256" key="16">
    <source>
        <dbReference type="ARBA" id="ARBA00023029"/>
    </source>
</evidence>
<dbReference type="InterPro" id="IPR006171">
    <property type="entry name" value="TOPRIM_dom"/>
</dbReference>
<dbReference type="GO" id="GO:0046872">
    <property type="term" value="F:metal ion binding"/>
    <property type="evidence" value="ECO:0007669"/>
    <property type="project" value="UniProtKB-KW"/>
</dbReference>
<keyword evidence="14" id="KW-0460">Magnesium</keyword>
<feature type="domain" description="Toprim" evidence="24">
    <location>
        <begin position="1219"/>
        <end position="1336"/>
    </location>
</feature>
<dbReference type="Gene3D" id="1.10.268.10">
    <property type="entry name" value="Topoisomerase, domain 3"/>
    <property type="match status" value="1"/>
</dbReference>
<dbReference type="InterPro" id="IPR036890">
    <property type="entry name" value="HATPase_C_sf"/>
</dbReference>
<reference evidence="26 27" key="1">
    <citation type="submission" date="2020-04" db="EMBL/GenBank/DDBJ databases">
        <authorList>
            <person name="Alioto T."/>
            <person name="Alioto T."/>
            <person name="Gomez Garrido J."/>
        </authorList>
    </citation>
    <scope>NUCLEOTIDE SEQUENCE [LARGE SCALE GENOMIC DNA]</scope>
</reference>
<feature type="compositionally biased region" description="Basic and acidic residues" evidence="22">
    <location>
        <begin position="2138"/>
        <end position="2156"/>
    </location>
</feature>
<comment type="cofactor">
    <cofactor evidence="2">
        <name>Ca(2+)</name>
        <dbReference type="ChEBI" id="CHEBI:29108"/>
    </cofactor>
</comment>
<dbReference type="InterPro" id="IPR020568">
    <property type="entry name" value="Ribosomal_Su5_D2-typ_SF"/>
</dbReference>
<keyword evidence="10 23" id="KW-0812">Transmembrane</keyword>
<dbReference type="FunFam" id="3.40.50.670:FF:000001">
    <property type="entry name" value="DNA topoisomerase 2"/>
    <property type="match status" value="1"/>
</dbReference>
<keyword evidence="11" id="KW-0479">Metal-binding</keyword>
<evidence type="ECO:0000256" key="4">
    <source>
        <dbReference type="ARBA" id="ARBA00004141"/>
    </source>
</evidence>
<feature type="transmembrane region" description="Helical" evidence="23">
    <location>
        <begin position="325"/>
        <end position="347"/>
    </location>
</feature>
<feature type="region of interest" description="Disordered" evidence="22">
    <location>
        <begin position="2072"/>
        <end position="2410"/>
    </location>
</feature>
<keyword evidence="18 23" id="KW-0472">Membrane</keyword>
<dbReference type="Pfam" id="PF16898">
    <property type="entry name" value="TOPRIM_C"/>
    <property type="match status" value="1"/>
</dbReference>
<dbReference type="GO" id="GO:0003677">
    <property type="term" value="F:DNA binding"/>
    <property type="evidence" value="ECO:0007669"/>
    <property type="project" value="UniProtKB-UniRule"/>
</dbReference>
<feature type="transmembrane region" description="Helical" evidence="23">
    <location>
        <begin position="526"/>
        <end position="548"/>
    </location>
</feature>
<keyword evidence="15 23" id="KW-1133">Transmembrane helix</keyword>
<dbReference type="Gene3D" id="3.30.230.10">
    <property type="match status" value="1"/>
</dbReference>
<feature type="transmembrane region" description="Helical" evidence="23">
    <location>
        <begin position="46"/>
        <end position="65"/>
    </location>
</feature>
<dbReference type="SMART" id="SM00387">
    <property type="entry name" value="HATPase_c"/>
    <property type="match status" value="1"/>
</dbReference>
<keyword evidence="17 21" id="KW-0238">DNA-binding</keyword>
<dbReference type="Pfam" id="PF04515">
    <property type="entry name" value="Choline_transpo"/>
    <property type="match status" value="1"/>
</dbReference>
<dbReference type="GO" id="GO:0000712">
    <property type="term" value="P:resolution of meiotic recombination intermediates"/>
    <property type="evidence" value="ECO:0007669"/>
    <property type="project" value="TreeGrafter"/>
</dbReference>
<sequence length="2410" mass="272256">MGNLISKRTDKVEPEPSDSPPKSPIKHEEVETSETPFPRKRVCTDVVCILLLLIFCVVLTGLLVYCIKFGDINRIVNGYDRCGNICGRVTERIGIAPDDPKYFCLGANMTNKKYLLVTGAGLRETNEMNVNRECVASCQYYPGFRQFLNRCIPIKDAPRGSSLPYYGPQESYRSSSGGGPSAPALWSSGQALTRQQEALRRLQQEASKRNSLIPAQLQLLQPILVKNSGGNNQQLLLPLKNSRIKRETAPFRRRRLLQYRRQRQQRPLDPAERIDVFFSKTGLRNFFQEVAEDLELCSRELLALFFVALGFSLILILMLIVAVRVVVIISLVFAIVVCTVATAYLWVQWAYEKEKLAEKYKYHQSSMSNVETTNVDSYMGYAIAASVISGILFLVLVATRKRLGLVIRLFEEAGKAIVNMPTLLLLPWFTFIIVGGLIAVWFYLALWIESSGRLVSDNNVNFVYEKDAAVMIARWWNLLALFWLVQFAVACQHLTVAGAVGDWYFTRKKEKLKHPVDRSMARTVSYHLGSAAFGAALIALLHFVRVVWQELFRVVKPSIPAEQVAVPVPEGAPEPPAVDSTPPAPSSSTKLVNCLMYPFTKFIAFVNRNAYIEIALRGCNFIEGGRRAIMLIAKHALSIAAINSVGDFVLFMAKIAVMLSTMLVGIAMIQNKEGVINMWVPITLVALFAYIVAHVFLSVYEMTIDTIFICFCEDCDINDGVDRPYYMSETLMEFIDDCDPPMREKLVIREGKCFSLAGRARKPSHWCRVALHTFTMSDSENERPAPKKAGKQAIEDIYQKKTQLEHILLRPDTYIGSVEPVSENMWVFDTAEDKLTQRNITIVPGLYKIFDEILVNAADNKQRDRKMDCIRININPEANEISVWNNGKGIPVEMHKTEKMYVPTMIFGHLLTSSNYNDEEEKVTGGRNGYGAKLCNIFSNKFTVETSCKESRKRFKQTWVENMAKVGGPKIGEAASEDFTKIVFQPDLKKFKMEKLDKDIVDLMSRRAYDVAASTGGVKVYLNDKRVPVKSFKDYVELMLKGHNDDIGNPVKVTYEKVSERWEVACCISDSGFQQMSFVNSIATTKGGRHVDYITDMMVKQLADVIKKKNKGGVSVKPFQIKNHMWVFVNCLIVNPTFDSQTKENMTLQAKSFGSKCQLSDKFVNAVIKSGITEAVISWAKFKAQSQLEKVGGKKKTKLKGVPKLEDANEAGSKNAHRCTLILTEGDSAKSLAVSGLGVVGRDFYGVFPLRGKLLNVREASHKQILENIEINNVIKILGLQYKKKYNTPEDMKTLRYGKLMIMTDQDQDGSHIKGLLINFIHHNWPELLKQNFLEEFITPIVKATHKTTSQVVSFYSIPEYDEWRKTVDETRYNIKYYKGLGTSTSKEAKTYFEDMARHRIKFKYSGNQDDNSILMAFSKKCVDQRKEWLSNYMEENRRRREMDLPEVYLYEKDTKAINFSEFVNKELVLFSNADNERSIPNMMDGLKPGQRKVLFTCIKKNYKKEIKVAQLAGSVAELSAYHHGEASLMSTIINLAQNYVGSNNINLLMPNGQFGTRLQGGKDAASPRYIFTQLNPITKAAFSPHDTPLLHDQYEDNDKIEPMWYCPIIPMILVNGADGIGTGWMTKIPNYNPREIIDNLKKMIRGDKPSMMIPWYKGFKGHIEPVGNQRYVISGEVRVIDECTIEITELPIGVWTQNYKESVLEPMLYGNEKEKEKEKAAAKAKKKAGANDDDDQPAKAGKGGPVISDFKEYHTDTTVRFVVTMPEKTLEKLEQDGLHKAFKLQTTQTTTSMMAFDELGCMTKFEHVNEVLERYFKVRLDLYIKRKDYLLGMLRAEAKKLSNQARFIVEKCNGEITVENKKREVIKNELVARKYDSDPVKQWKKDSSKEEDEDEDEKEKKAKDRDRNEELEDGKDFDYILGMKMWSLTEERKRALLAERDKKLKEVEDLEAKTPEELWNDDLDNLLQVMKVQEAKEDEDRNYGKKAVKGARGKVQVAETMPSPNGRKIEPLIDSELRKKIEKAVQNKEKQTKKAIKTEEVDEFDAELGLDNGLSLQAVIKNSPQEIEKKLNAKKKEMKQTKLSFKPAKKEKATKEFDSTGSEGDDADSDSFDAVLSASPVKSRDAPRRAAASKAKFTFDDKSDEDMKSDSDFEVNRQLGDDSGASKRPVAISSDEDSDFGSSKKKAKVSTDLETSDALFDKLMGSSSPEKEERAAPPAKKPEPRKAPPKKFVDSESDFDMGEDDKPKTKAAAKKKASSDSDFGLEEDEKPKKKAPARKKVTSGSEEEKPKKKRAPAKKKMAASDSEDDKPKKKKAPPKKRQPAMSDSEDEKPKKKAPPRKKLARPQSDSDDDMFSSKAKKGGAKKKAGSDDDSDFSASEVAPRERAGTGRARKPVSYLLDSGNDDSDF</sequence>
<dbReference type="EMBL" id="CADEPI010000205">
    <property type="protein sequence ID" value="CAB3380336.1"/>
    <property type="molecule type" value="Genomic_DNA"/>
</dbReference>
<keyword evidence="13" id="KW-0067">ATP-binding</keyword>
<dbReference type="InterPro" id="IPR014721">
    <property type="entry name" value="Ribsml_uS5_D2-typ_fold_subgr"/>
</dbReference>
<dbReference type="OrthoDB" id="276498at2759"/>
<keyword evidence="19 21" id="KW-0413">Isomerase</keyword>
<dbReference type="InterPro" id="IPR012542">
    <property type="entry name" value="DTHCT"/>
</dbReference>
<dbReference type="SUPFAM" id="SSF54211">
    <property type="entry name" value="Ribosomal protein S5 domain 2-like"/>
    <property type="match status" value="1"/>
</dbReference>
<evidence type="ECO:0000256" key="23">
    <source>
        <dbReference type="SAM" id="Phobius"/>
    </source>
</evidence>
<evidence type="ECO:0000256" key="9">
    <source>
        <dbReference type="ARBA" id="ARBA00012895"/>
    </source>
</evidence>
<feature type="domain" description="Topo IIA-type catalytic" evidence="25">
    <location>
        <begin position="1480"/>
        <end position="1964"/>
    </location>
</feature>
<comment type="catalytic activity">
    <reaction evidence="1 21">
        <text>ATP-dependent breakage, passage and rejoining of double-stranded DNA.</text>
        <dbReference type="EC" id="5.6.2.2"/>
    </reaction>
</comment>
<dbReference type="InterPro" id="IPR001241">
    <property type="entry name" value="Topo_IIA"/>
</dbReference>
<dbReference type="InterPro" id="IPR034157">
    <property type="entry name" value="TOPRIM_TopoII"/>
</dbReference>
<dbReference type="InterPro" id="IPR031660">
    <property type="entry name" value="TOPRIM_C"/>
</dbReference>
<dbReference type="Pfam" id="PF08070">
    <property type="entry name" value="DTHCT"/>
    <property type="match status" value="1"/>
</dbReference>
<keyword evidence="16 21" id="KW-0799">Topoisomerase</keyword>
<dbReference type="PRINTS" id="PR00418">
    <property type="entry name" value="TPI2FAMILY"/>
</dbReference>
<dbReference type="PROSITE" id="PS00177">
    <property type="entry name" value="TOPOISOMERASE_II"/>
    <property type="match status" value="1"/>
</dbReference>
<dbReference type="InterPro" id="IPR018522">
    <property type="entry name" value="TopoIIA_CS"/>
</dbReference>
<comment type="similarity">
    <text evidence="7">Belongs to the CTL (choline transporter-like) family.</text>
</comment>
<feature type="compositionally biased region" description="Basic residues" evidence="22">
    <location>
        <begin position="2273"/>
        <end position="2282"/>
    </location>
</feature>
<evidence type="ECO:0000256" key="15">
    <source>
        <dbReference type="ARBA" id="ARBA00022989"/>
    </source>
</evidence>
<dbReference type="FunFam" id="3.90.199.10:FF:000002">
    <property type="entry name" value="DNA topoisomerase 2"/>
    <property type="match status" value="1"/>
</dbReference>
<accession>A0A8S1DH48</accession>
<dbReference type="FunFam" id="3.30.230.10:FF:000008">
    <property type="entry name" value="DNA topoisomerase 2"/>
    <property type="match status" value="1"/>
</dbReference>
<feature type="transmembrane region" description="Helical" evidence="23">
    <location>
        <begin position="420"/>
        <end position="444"/>
    </location>
</feature>
<evidence type="ECO:0000256" key="6">
    <source>
        <dbReference type="ARBA" id="ARBA00004642"/>
    </source>
</evidence>
<evidence type="ECO:0000259" key="25">
    <source>
        <dbReference type="PROSITE" id="PS52040"/>
    </source>
</evidence>
<keyword evidence="12" id="KW-0547">Nucleotide-binding</keyword>
<evidence type="ECO:0000256" key="17">
    <source>
        <dbReference type="ARBA" id="ARBA00023125"/>
    </source>
</evidence>
<dbReference type="Pfam" id="PF01751">
    <property type="entry name" value="Toprim"/>
    <property type="match status" value="1"/>
</dbReference>
<dbReference type="GO" id="GO:0000819">
    <property type="term" value="P:sister chromatid segregation"/>
    <property type="evidence" value="ECO:0007669"/>
    <property type="project" value="TreeGrafter"/>
</dbReference>
<comment type="cofactor">
    <cofactor evidence="3">
        <name>Mg(2+)</name>
        <dbReference type="ChEBI" id="CHEBI:18420"/>
    </cofactor>
</comment>
<dbReference type="Pfam" id="PF00204">
    <property type="entry name" value="DNA_gyraseB"/>
    <property type="match status" value="1"/>
</dbReference>
<feature type="region of interest" description="Disordered" evidence="22">
    <location>
        <begin position="1"/>
        <end position="32"/>
    </location>
</feature>
<dbReference type="InterPro" id="IPR013758">
    <property type="entry name" value="Topo_IIA_A/C_ab"/>
</dbReference>
<evidence type="ECO:0000256" key="20">
    <source>
        <dbReference type="ARBA" id="ARBA00023242"/>
    </source>
</evidence>
<evidence type="ECO:0000259" key="24">
    <source>
        <dbReference type="PROSITE" id="PS50880"/>
    </source>
</evidence>
<dbReference type="SUPFAM" id="SSF55874">
    <property type="entry name" value="ATPase domain of HSP90 chaperone/DNA topoisomerase II/histidine kinase"/>
    <property type="match status" value="1"/>
</dbReference>
<evidence type="ECO:0000256" key="7">
    <source>
        <dbReference type="ARBA" id="ARBA00007168"/>
    </source>
</evidence>
<dbReference type="Proteomes" id="UP000494165">
    <property type="component" value="Unassembled WGS sequence"/>
</dbReference>
<feature type="transmembrane region" description="Helical" evidence="23">
    <location>
        <begin position="378"/>
        <end position="399"/>
    </location>
</feature>
<dbReference type="InterPro" id="IPR003594">
    <property type="entry name" value="HATPase_dom"/>
</dbReference>
<dbReference type="FunFam" id="3.30.1490.30:FF:000001">
    <property type="entry name" value="DNA topoisomerase 2"/>
    <property type="match status" value="1"/>
</dbReference>
<evidence type="ECO:0000256" key="11">
    <source>
        <dbReference type="ARBA" id="ARBA00022723"/>
    </source>
</evidence>
<dbReference type="InterPro" id="IPR001154">
    <property type="entry name" value="TopoII_euk"/>
</dbReference>
<feature type="region of interest" description="Disordered" evidence="22">
    <location>
        <begin position="1976"/>
        <end position="2012"/>
    </location>
</feature>
<evidence type="ECO:0000256" key="18">
    <source>
        <dbReference type="ARBA" id="ARBA00023136"/>
    </source>
</evidence>
<evidence type="ECO:0000256" key="10">
    <source>
        <dbReference type="ARBA" id="ARBA00022692"/>
    </source>
</evidence>
<dbReference type="Gene3D" id="3.30.1360.40">
    <property type="match status" value="1"/>
</dbReference>
<name>A0A8S1DH48_9INSE</name>
<evidence type="ECO:0000313" key="26">
    <source>
        <dbReference type="EMBL" id="CAB3380336.1"/>
    </source>
</evidence>
<feature type="compositionally biased region" description="Basic and acidic residues" evidence="22">
    <location>
        <begin position="2089"/>
        <end position="2099"/>
    </location>
</feature>
<evidence type="ECO:0000313" key="27">
    <source>
        <dbReference type="Proteomes" id="UP000494165"/>
    </source>
</evidence>
<evidence type="ECO:0000256" key="5">
    <source>
        <dbReference type="ARBA" id="ARBA00004604"/>
    </source>
</evidence>
<dbReference type="PROSITE" id="PS52040">
    <property type="entry name" value="TOPO_IIA"/>
    <property type="match status" value="1"/>
</dbReference>
<feature type="transmembrane region" description="Helical" evidence="23">
    <location>
        <begin position="480"/>
        <end position="505"/>
    </location>
</feature>
<dbReference type="Gene3D" id="3.90.199.10">
    <property type="entry name" value="Topoisomerase II, domain 5"/>
    <property type="match status" value="1"/>
</dbReference>
<dbReference type="GO" id="GO:0005654">
    <property type="term" value="C:nucleoplasm"/>
    <property type="evidence" value="ECO:0007669"/>
    <property type="project" value="UniProtKB-SubCell"/>
</dbReference>
<dbReference type="CDD" id="cd03481">
    <property type="entry name" value="TopoIIA_Trans_ScTopoIIA"/>
    <property type="match status" value="1"/>
</dbReference>
<dbReference type="Pfam" id="PF00521">
    <property type="entry name" value="DNA_topoisoIV"/>
    <property type="match status" value="1"/>
</dbReference>
<dbReference type="FunFam" id="3.30.565.10:FF:000004">
    <property type="entry name" value="DNA topoisomerase 2"/>
    <property type="match status" value="1"/>
</dbReference>
<dbReference type="GO" id="GO:0005524">
    <property type="term" value="F:ATP binding"/>
    <property type="evidence" value="ECO:0007669"/>
    <property type="project" value="UniProtKB-KW"/>
</dbReference>
<feature type="transmembrane region" description="Helical" evidence="23">
    <location>
        <begin position="676"/>
        <end position="700"/>
    </location>
</feature>
<dbReference type="GO" id="GO:0016020">
    <property type="term" value="C:membrane"/>
    <property type="evidence" value="ECO:0007669"/>
    <property type="project" value="UniProtKB-SubCell"/>
</dbReference>
<feature type="compositionally biased region" description="Basic residues" evidence="22">
    <location>
        <begin position="2335"/>
        <end position="2345"/>
    </location>
</feature>
<evidence type="ECO:0000256" key="1">
    <source>
        <dbReference type="ARBA" id="ARBA00000185"/>
    </source>
</evidence>
<evidence type="ECO:0000256" key="13">
    <source>
        <dbReference type="ARBA" id="ARBA00022840"/>
    </source>
</evidence>
<evidence type="ECO:0000256" key="3">
    <source>
        <dbReference type="ARBA" id="ARBA00001946"/>
    </source>
</evidence>
<evidence type="ECO:0000256" key="2">
    <source>
        <dbReference type="ARBA" id="ARBA00001913"/>
    </source>
</evidence>
<dbReference type="PRINTS" id="PR01158">
    <property type="entry name" value="TOPISMRASEII"/>
</dbReference>
<comment type="subcellular location">
    <subcellularLocation>
        <location evidence="4">Membrane</location>
        <topology evidence="4">Multi-pass membrane protein</topology>
    </subcellularLocation>
    <subcellularLocation>
        <location evidence="5">Nucleus</location>
        <location evidence="5">Nucleolus</location>
    </subcellularLocation>
    <subcellularLocation>
        <location evidence="6">Nucleus</location>
        <location evidence="6">Nucleoplasm</location>
    </subcellularLocation>
</comment>
<protein>
    <recommendedName>
        <fullName evidence="9">DNA topoisomerase (ATP-hydrolyzing)</fullName>
        <ecNumber evidence="9">5.6.2.2</ecNumber>
    </recommendedName>
</protein>
<comment type="caution">
    <text evidence="26">The sequence shown here is derived from an EMBL/GenBank/DDBJ whole genome shotgun (WGS) entry which is preliminary data.</text>
</comment>
<dbReference type="SUPFAM" id="SSF56719">
    <property type="entry name" value="Type II DNA topoisomerase"/>
    <property type="match status" value="1"/>
</dbReference>
<dbReference type="SMART" id="SM00433">
    <property type="entry name" value="TOP2c"/>
    <property type="match status" value="1"/>
</dbReference>
<dbReference type="InterPro" id="IPR013759">
    <property type="entry name" value="Topo_IIA_B_C"/>
</dbReference>
<dbReference type="Gene3D" id="3.30.565.10">
    <property type="entry name" value="Histidine kinase-like ATPase, C-terminal domain"/>
    <property type="match status" value="1"/>
</dbReference>
<feature type="region of interest" description="Disordered" evidence="22">
    <location>
        <begin position="1883"/>
        <end position="1910"/>
    </location>
</feature>
<proteinExistence type="inferred from homology"/>
<dbReference type="PROSITE" id="PS50880">
    <property type="entry name" value="TOPRIM"/>
    <property type="match status" value="1"/>
</dbReference>
<organism evidence="26 27">
    <name type="scientific">Cloeon dipterum</name>
    <dbReference type="NCBI Taxonomy" id="197152"/>
    <lineage>
        <taxon>Eukaryota</taxon>
        <taxon>Metazoa</taxon>
        <taxon>Ecdysozoa</taxon>
        <taxon>Arthropoda</taxon>
        <taxon>Hexapoda</taxon>
        <taxon>Insecta</taxon>
        <taxon>Pterygota</taxon>
        <taxon>Palaeoptera</taxon>
        <taxon>Ephemeroptera</taxon>
        <taxon>Pisciforma</taxon>
        <taxon>Baetidae</taxon>
        <taxon>Cloeon</taxon>
    </lineage>
</organism>
<evidence type="ECO:0000256" key="19">
    <source>
        <dbReference type="ARBA" id="ARBA00023235"/>
    </source>
</evidence>
<feature type="transmembrane region" description="Helical" evidence="23">
    <location>
        <begin position="648"/>
        <end position="669"/>
    </location>
</feature>
<dbReference type="CDD" id="cd03365">
    <property type="entry name" value="TOPRIM_TopoIIA"/>
    <property type="match status" value="1"/>
</dbReference>
<feature type="compositionally biased region" description="Basic and acidic residues" evidence="22">
    <location>
        <begin position="2072"/>
        <end position="2081"/>
    </location>
</feature>
<feature type="region of interest" description="Disordered" evidence="22">
    <location>
        <begin position="165"/>
        <end position="187"/>
    </location>
</feature>
<evidence type="ECO:0000256" key="12">
    <source>
        <dbReference type="ARBA" id="ARBA00022741"/>
    </source>
</evidence>
<dbReference type="PANTHER" id="PTHR10169">
    <property type="entry name" value="DNA TOPOISOMERASE/GYRASE"/>
    <property type="match status" value="1"/>
</dbReference>
<feature type="active site" description="O-(5'-phospho-DNA)-tyrosine intermediate" evidence="21">
    <location>
        <position position="1570"/>
    </location>
</feature>